<sequence length="363" mass="41228">MRTTNWQMFRFSLVYFNSQTSIFLIPIIVSKSGYQGWTTVLIGSALSVVLLFFMIHVGKLKPGQPWIQFGEQYMGKWMHRILVFLLLGWCVYYASYDIENFVLFFGSNYMRGTPPLFIQLVIGTVIAYTAAKGLTTIVYMADGVFLLLIVTTCFSLYLFLPHANFQMLPAFIHHFDPGNTIKGSFAVSTWFAEWVVFLFVAPELKINTNMLKKVLLAELVLTVLVLAGWALTMMNFGPHLGKDLQYPYLDMVRSSSHDDILGNLDPILIGIWSASMFIHSSFLIYVASKCALYLTRQKGKKLMVPCLTLCSVLIAFLYSISITRYYYDFSSYNAVAVWLAVECIPVYYSVAAFFKSKVNKPAS</sequence>
<keyword evidence="10" id="KW-1185">Reference proteome</keyword>
<evidence type="ECO:0000256" key="8">
    <source>
        <dbReference type="SAM" id="Phobius"/>
    </source>
</evidence>
<reference evidence="10" key="1">
    <citation type="submission" date="2016-10" db="EMBL/GenBank/DDBJ databases">
        <authorList>
            <person name="Varghese N."/>
            <person name="Submissions S."/>
        </authorList>
    </citation>
    <scope>NUCLEOTIDE SEQUENCE [LARGE SCALE GENOMIC DNA]</scope>
    <source>
        <strain evidence="10">CGMCC 1.11012</strain>
    </source>
</reference>
<keyword evidence="6 8" id="KW-1133">Transmembrane helix</keyword>
<comment type="subcellular location">
    <subcellularLocation>
        <location evidence="1">Membrane</location>
        <topology evidence="1">Multi-pass membrane protein</topology>
    </subcellularLocation>
</comment>
<dbReference type="EMBL" id="FNDX01000019">
    <property type="protein sequence ID" value="SDJ56972.1"/>
    <property type="molecule type" value="Genomic_DNA"/>
</dbReference>
<evidence type="ECO:0000313" key="9">
    <source>
        <dbReference type="EMBL" id="SDJ56972.1"/>
    </source>
</evidence>
<evidence type="ECO:0000256" key="1">
    <source>
        <dbReference type="ARBA" id="ARBA00004141"/>
    </source>
</evidence>
<evidence type="ECO:0000256" key="4">
    <source>
        <dbReference type="ARBA" id="ARBA00022544"/>
    </source>
</evidence>
<dbReference type="Proteomes" id="UP000199050">
    <property type="component" value="Unassembled WGS sequence"/>
</dbReference>
<dbReference type="OrthoDB" id="2663238at2"/>
<evidence type="ECO:0000313" key="10">
    <source>
        <dbReference type="Proteomes" id="UP000199050"/>
    </source>
</evidence>
<feature type="transmembrane region" description="Helical" evidence="8">
    <location>
        <begin position="138"/>
        <end position="160"/>
    </location>
</feature>
<evidence type="ECO:0000256" key="3">
    <source>
        <dbReference type="ARBA" id="ARBA00022448"/>
    </source>
</evidence>
<evidence type="ECO:0000256" key="7">
    <source>
        <dbReference type="ARBA" id="ARBA00023136"/>
    </source>
</evidence>
<evidence type="ECO:0000256" key="2">
    <source>
        <dbReference type="ARBA" id="ARBA00007998"/>
    </source>
</evidence>
<dbReference type="Pfam" id="PF03845">
    <property type="entry name" value="Spore_permease"/>
    <property type="match status" value="1"/>
</dbReference>
<feature type="transmembrane region" description="Helical" evidence="8">
    <location>
        <begin position="306"/>
        <end position="327"/>
    </location>
</feature>
<keyword evidence="4" id="KW-0309">Germination</keyword>
<protein>
    <submittedName>
        <fullName evidence="9">Spore germination protein KB</fullName>
    </submittedName>
</protein>
<dbReference type="PANTHER" id="PTHR34975:SF2">
    <property type="entry name" value="SPORE GERMINATION PROTEIN A2"/>
    <property type="match status" value="1"/>
</dbReference>
<dbReference type="PANTHER" id="PTHR34975">
    <property type="entry name" value="SPORE GERMINATION PROTEIN A2"/>
    <property type="match status" value="1"/>
</dbReference>
<evidence type="ECO:0000256" key="6">
    <source>
        <dbReference type="ARBA" id="ARBA00022989"/>
    </source>
</evidence>
<feature type="transmembrane region" description="Helical" evidence="8">
    <location>
        <begin position="114"/>
        <end position="131"/>
    </location>
</feature>
<dbReference type="RefSeq" id="WP_090715810.1">
    <property type="nucleotide sequence ID" value="NZ_CBCSKY010000019.1"/>
</dbReference>
<feature type="transmembrane region" description="Helical" evidence="8">
    <location>
        <begin position="180"/>
        <end position="202"/>
    </location>
</feature>
<name>A0A1G8USZ7_9BACL</name>
<comment type="similarity">
    <text evidence="2">Belongs to the amino acid-polyamine-organocation (APC) superfamily. Spore germination protein (SGP) (TC 2.A.3.9) family.</text>
</comment>
<dbReference type="GO" id="GO:0009847">
    <property type="term" value="P:spore germination"/>
    <property type="evidence" value="ECO:0007669"/>
    <property type="project" value="InterPro"/>
</dbReference>
<dbReference type="InterPro" id="IPR004761">
    <property type="entry name" value="Spore_GerAB"/>
</dbReference>
<keyword evidence="3" id="KW-0813">Transport</keyword>
<dbReference type="AlphaFoldDB" id="A0A1G8USZ7"/>
<proteinExistence type="inferred from homology"/>
<feature type="transmembrane region" description="Helical" evidence="8">
    <location>
        <begin position="214"/>
        <end position="236"/>
    </location>
</feature>
<feature type="transmembrane region" description="Helical" evidence="8">
    <location>
        <begin position="77"/>
        <end position="94"/>
    </location>
</feature>
<keyword evidence="7 8" id="KW-0472">Membrane</keyword>
<feature type="transmembrane region" description="Helical" evidence="8">
    <location>
        <begin position="333"/>
        <end position="354"/>
    </location>
</feature>
<feature type="transmembrane region" description="Helical" evidence="8">
    <location>
        <begin position="12"/>
        <end position="30"/>
    </location>
</feature>
<keyword evidence="5 8" id="KW-0812">Transmembrane</keyword>
<accession>A0A1G8USZ7</accession>
<gene>
    <name evidence="9" type="ORF">SAMN05216192_11992</name>
</gene>
<organism evidence="9 10">
    <name type="scientific">Paenibacillus typhae</name>
    <dbReference type="NCBI Taxonomy" id="1174501"/>
    <lineage>
        <taxon>Bacteria</taxon>
        <taxon>Bacillati</taxon>
        <taxon>Bacillota</taxon>
        <taxon>Bacilli</taxon>
        <taxon>Bacillales</taxon>
        <taxon>Paenibacillaceae</taxon>
        <taxon>Paenibacillus</taxon>
    </lineage>
</organism>
<feature type="transmembrane region" description="Helical" evidence="8">
    <location>
        <begin position="267"/>
        <end position="294"/>
    </location>
</feature>
<feature type="transmembrane region" description="Helical" evidence="8">
    <location>
        <begin position="36"/>
        <end position="57"/>
    </location>
</feature>
<dbReference type="GO" id="GO:0016020">
    <property type="term" value="C:membrane"/>
    <property type="evidence" value="ECO:0007669"/>
    <property type="project" value="UniProtKB-SubCell"/>
</dbReference>
<evidence type="ECO:0000256" key="5">
    <source>
        <dbReference type="ARBA" id="ARBA00022692"/>
    </source>
</evidence>
<dbReference type="STRING" id="1174501.SAMN05216192_11992"/>